<keyword evidence="1" id="KW-0547">Nucleotide-binding</keyword>
<dbReference type="InterPro" id="IPR027417">
    <property type="entry name" value="P-loop_NTPase"/>
</dbReference>
<dbReference type="PANTHER" id="PTHR43038">
    <property type="entry name" value="ATP-BINDING CASSETTE, SUB-FAMILY H, MEMBER 1"/>
    <property type="match status" value="1"/>
</dbReference>
<dbReference type="InterPro" id="IPR003593">
    <property type="entry name" value="AAA+_ATPase"/>
</dbReference>
<organism evidence="4 5">
    <name type="scientific">Saccharolobus islandicus (strain L.D.8.5 / Lassen #2)</name>
    <name type="common">Sulfolobus islandicus</name>
    <dbReference type="NCBI Taxonomy" id="425944"/>
    <lineage>
        <taxon>Archaea</taxon>
        <taxon>Thermoproteota</taxon>
        <taxon>Thermoprotei</taxon>
        <taxon>Sulfolobales</taxon>
        <taxon>Sulfolobaceae</taxon>
        <taxon>Saccharolobus</taxon>
    </lineage>
</organism>
<dbReference type="Proteomes" id="UP000001404">
    <property type="component" value="Chromosome"/>
</dbReference>
<dbReference type="KEGG" id="sii:LD85_1206"/>
<evidence type="ECO:0000259" key="3">
    <source>
        <dbReference type="PROSITE" id="PS50893"/>
    </source>
</evidence>
<dbReference type="PROSITE" id="PS50893">
    <property type="entry name" value="ABC_TRANSPORTER_2"/>
    <property type="match status" value="1"/>
</dbReference>
<dbReference type="InterPro" id="IPR003439">
    <property type="entry name" value="ABC_transporter-like_ATP-bd"/>
</dbReference>
<dbReference type="Gene3D" id="3.40.50.300">
    <property type="entry name" value="P-loop containing nucleotide triphosphate hydrolases"/>
    <property type="match status" value="1"/>
</dbReference>
<dbReference type="Pfam" id="PF00005">
    <property type="entry name" value="ABC_tran"/>
    <property type="match status" value="1"/>
</dbReference>
<accession>D2PJC4</accession>
<evidence type="ECO:0000256" key="1">
    <source>
        <dbReference type="ARBA" id="ARBA00022741"/>
    </source>
</evidence>
<sequence>MRQIYSYSHSHYYVREVYTFFSYFLTINEKFKRTQSEKRIVMYVIEVNNVWKAYGKIIANEDITMRVKEGEIVALLGPNGAGKTTLVKQIYGELTPTKGEIRVLGKKPTDRHVKKFLGVIPQECEPYGDLTVWDNIYYMGRLKGASKDEIKKRGEELLERLDLRSKRNTLARDLSGGLKRRTLIAMALINNPKLLILDEPTTGLDPEARREVWEILLNMRKEGQSMLLTTHYLDEAERLADKIYFLSKKIIVEGTPTQIKEKFADWYEVIDYTNGKVYKVKGEEELKKIIMTINGKFEVRMPSLEEIYLQVMKDVE</sequence>
<dbReference type="HOGENOM" id="CLU_000604_1_2_2"/>
<evidence type="ECO:0000256" key="2">
    <source>
        <dbReference type="ARBA" id="ARBA00022840"/>
    </source>
</evidence>
<dbReference type="GO" id="GO:0005524">
    <property type="term" value="F:ATP binding"/>
    <property type="evidence" value="ECO:0007669"/>
    <property type="project" value="UniProtKB-KW"/>
</dbReference>
<dbReference type="AlphaFoldDB" id="D2PJC4"/>
<evidence type="ECO:0000313" key="4">
    <source>
        <dbReference type="EMBL" id="ADB86877.1"/>
    </source>
</evidence>
<gene>
    <name evidence="4" type="ordered locus">LD85_1206</name>
</gene>
<dbReference type="GO" id="GO:0016887">
    <property type="term" value="F:ATP hydrolysis activity"/>
    <property type="evidence" value="ECO:0007669"/>
    <property type="project" value="InterPro"/>
</dbReference>
<dbReference type="EMBL" id="CP001731">
    <property type="protein sequence ID" value="ADB86877.1"/>
    <property type="molecule type" value="Genomic_DNA"/>
</dbReference>
<protein>
    <submittedName>
        <fullName evidence="4">ABC transporter related protein</fullName>
    </submittedName>
</protein>
<dbReference type="PANTHER" id="PTHR43038:SF8">
    <property type="entry name" value="ABC-TYPE MULTIDRUG TRANSPORT SYSTEM, ATPASE COMPONENT"/>
    <property type="match status" value="1"/>
</dbReference>
<name>D2PJC4_SACI9</name>
<dbReference type="SUPFAM" id="SSF52540">
    <property type="entry name" value="P-loop containing nucleoside triphosphate hydrolases"/>
    <property type="match status" value="1"/>
</dbReference>
<keyword evidence="2" id="KW-0067">ATP-binding</keyword>
<proteinExistence type="predicted"/>
<evidence type="ECO:0000313" key="5">
    <source>
        <dbReference type="Proteomes" id="UP000001404"/>
    </source>
</evidence>
<reference evidence="5" key="1">
    <citation type="journal article" date="2009" name="Proc. Natl. Acad. Sci. U.S.A.">
        <title>Biogeography of the Sulfolobus islandicus pan-genome.</title>
        <authorList>
            <person name="Reno M.L."/>
            <person name="Held N.L."/>
            <person name="Fields C.J."/>
            <person name="Burke P.V."/>
            <person name="Whitaker R.J."/>
        </authorList>
    </citation>
    <scope>NUCLEOTIDE SEQUENCE [LARGE SCALE GENOMIC DNA]</scope>
    <source>
        <strain evidence="5">L.D.8.5 / Lassen #2</strain>
    </source>
</reference>
<dbReference type="SMART" id="SM00382">
    <property type="entry name" value="AAA"/>
    <property type="match status" value="1"/>
</dbReference>
<dbReference type="CDD" id="cd03263">
    <property type="entry name" value="ABC_subfamily_A"/>
    <property type="match status" value="1"/>
</dbReference>
<feature type="domain" description="ABC transporter" evidence="3">
    <location>
        <begin position="45"/>
        <end position="272"/>
    </location>
</feature>